<proteinExistence type="predicted"/>
<protein>
    <recommendedName>
        <fullName evidence="2">Nucleocapsid protein</fullName>
    </recommendedName>
</protein>
<reference evidence="1" key="1">
    <citation type="journal article" date="2018" name="Front. Microbiol.">
        <title>Virome Characterization of a Collection of Sclerotinia sclerotiorum from Australia.</title>
        <authorList>
            <person name="Mu F."/>
            <person name="Xie J."/>
            <person name="Cheng S."/>
            <person name="You M.P."/>
            <person name="Barbetti M.J."/>
            <person name="Jia J."/>
            <person name="Wang Q."/>
            <person name="Cheng J."/>
            <person name="Fu Y."/>
            <person name="Chen T."/>
            <person name="Jiang D."/>
        </authorList>
    </citation>
    <scope>NUCLEOTIDE SEQUENCE</scope>
    <source>
        <strain evidence="1">SsNSRV6</strain>
    </source>
</reference>
<dbReference type="EMBL" id="MF444284">
    <property type="protein sequence ID" value="AWY11039.1"/>
    <property type="molecule type" value="Viral_cRNA"/>
</dbReference>
<accession>A0A2Z4QKM9</accession>
<organism evidence="1">
    <name type="scientific">Sclerotinia sclerotiorum negative-stranded RNA virus 6</name>
    <dbReference type="NCBI Taxonomy" id="2599140"/>
    <lineage>
        <taxon>Viruses</taxon>
        <taxon>Riboviria</taxon>
    </lineage>
</organism>
<evidence type="ECO:0000313" key="1">
    <source>
        <dbReference type="EMBL" id="AWY11039.1"/>
    </source>
</evidence>
<sequence length="358" mass="38772">MSYARAQAGPSKKFYDDDVVDISGSGFKKSIPDLPKVVGDFQVVNGGDLSTLAYLILQIVKSSDKVVIIRAIASAVGWILNDSINYTGSDTAPEAITGLEHVFADDKKNSPEVLVKTNFADEEPVSYGEIWTLLNADDDEMGSFIGLLFLAGVKQITAQNRTAFNEKRAKSVASTLTSAPLIFVPNSIYLSDRTLKAVYATFTSCGAIRANMLSLLIAKMSPAHMGKARSMYSMILLLVDSGMSGLKIIKEATIKYRWIVTSFPELAPELEAANKAFQVIGAAPASTRPFLKAIHGSEFVPVAYAEINNLVGVCKEVLTRTTPSYMNYHGGEANAHQKQIIDSYLQVAKDEPASVQVE</sequence>
<evidence type="ECO:0008006" key="2">
    <source>
        <dbReference type="Google" id="ProtNLM"/>
    </source>
</evidence>
<name>A0A2Z4QKM9_9VIRU</name>